<reference evidence="3" key="2">
    <citation type="journal article" date="2023" name="IMA Fungus">
        <title>Comparative genomic study of the Penicillium genus elucidates a diverse pangenome and 15 lateral gene transfer events.</title>
        <authorList>
            <person name="Petersen C."/>
            <person name="Sorensen T."/>
            <person name="Nielsen M.R."/>
            <person name="Sondergaard T.E."/>
            <person name="Sorensen J.L."/>
            <person name="Fitzpatrick D.A."/>
            <person name="Frisvad J.C."/>
            <person name="Nielsen K.L."/>
        </authorList>
    </citation>
    <scope>NUCLEOTIDE SEQUENCE</scope>
    <source>
        <strain evidence="3">IBT 30761</strain>
    </source>
</reference>
<comment type="caution">
    <text evidence="3">The sequence shown here is derived from an EMBL/GenBank/DDBJ whole genome shotgun (WGS) entry which is preliminary data.</text>
</comment>
<evidence type="ECO:0000259" key="2">
    <source>
        <dbReference type="Pfam" id="PF03399"/>
    </source>
</evidence>
<feature type="compositionally biased region" description="Polar residues" evidence="1">
    <location>
        <begin position="954"/>
        <end position="964"/>
    </location>
</feature>
<accession>A0A9W9FG59</accession>
<feature type="region of interest" description="Disordered" evidence="1">
    <location>
        <begin position="175"/>
        <end position="199"/>
    </location>
</feature>
<feature type="region of interest" description="Disordered" evidence="1">
    <location>
        <begin position="1029"/>
        <end position="1172"/>
    </location>
</feature>
<dbReference type="OrthoDB" id="264795at2759"/>
<feature type="compositionally biased region" description="Low complexity" evidence="1">
    <location>
        <begin position="920"/>
        <end position="930"/>
    </location>
</feature>
<dbReference type="Pfam" id="PF03399">
    <property type="entry name" value="SAC3_GANP"/>
    <property type="match status" value="1"/>
</dbReference>
<feature type="region of interest" description="Disordered" evidence="1">
    <location>
        <begin position="1"/>
        <end position="115"/>
    </location>
</feature>
<feature type="region of interest" description="Disordered" evidence="1">
    <location>
        <begin position="719"/>
        <end position="980"/>
    </location>
</feature>
<organism evidence="3 4">
    <name type="scientific">Penicillium argentinense</name>
    <dbReference type="NCBI Taxonomy" id="1131581"/>
    <lineage>
        <taxon>Eukaryota</taxon>
        <taxon>Fungi</taxon>
        <taxon>Dikarya</taxon>
        <taxon>Ascomycota</taxon>
        <taxon>Pezizomycotina</taxon>
        <taxon>Eurotiomycetes</taxon>
        <taxon>Eurotiomycetidae</taxon>
        <taxon>Eurotiales</taxon>
        <taxon>Aspergillaceae</taxon>
        <taxon>Penicillium</taxon>
    </lineage>
</organism>
<keyword evidence="4" id="KW-1185">Reference proteome</keyword>
<dbReference type="EMBL" id="JAPQKI010000005">
    <property type="protein sequence ID" value="KAJ5099536.1"/>
    <property type="molecule type" value="Genomic_DNA"/>
</dbReference>
<feature type="compositionally biased region" description="Basic and acidic residues" evidence="1">
    <location>
        <begin position="1401"/>
        <end position="1421"/>
    </location>
</feature>
<feature type="compositionally biased region" description="Polar residues" evidence="1">
    <location>
        <begin position="1003"/>
        <end position="1016"/>
    </location>
</feature>
<feature type="compositionally biased region" description="Polar residues" evidence="1">
    <location>
        <begin position="774"/>
        <end position="790"/>
    </location>
</feature>
<dbReference type="GO" id="GO:0070390">
    <property type="term" value="C:transcription export complex 2"/>
    <property type="evidence" value="ECO:0007669"/>
    <property type="project" value="TreeGrafter"/>
</dbReference>
<dbReference type="GO" id="GO:0006406">
    <property type="term" value="P:mRNA export from nucleus"/>
    <property type="evidence" value="ECO:0007669"/>
    <property type="project" value="TreeGrafter"/>
</dbReference>
<sequence length="1421" mass="153958">MATTFNPFGGVGRGQRGGQTGTGSTGRGRGAHSARGTSSFPPRGASNSRGAKYRGRGRGAGANASRGRGAGTTGAHQSTASGLQANTPPHTNSPFGQFQKKQSPWSTFGQPSQAANINSPFAASAHNTNFGKQGAQKHYLTSSERRKQAAGQPVPVEDSSAMAEYAERYEQLKLDRDRQRKQAIKDGHMADPNQPTSLKQAITPVGTCEDMCPEFEMVQRIVQKMVDKSEKYLHPSTGALQNMEGKMLKRFRRSAAGYDEQLPSDIRTPKALLQSTNYLIRYVLDGPEPLGLIHKFVWDRTRSIRNDFSVQQVTNVSDVKIAVTCLERIARFHIVALHLLSSPANEEPFDSHQEREQLNNTMLSLMYYYDDNRGRIMFPNEAEFRAYYIIFSIHDQRPDLEARVQRWPVYLVRSPPVQVALELYAASCNTWQLQGTLDARRPNAVAQGFYQRFFNIVNSPGVSYLMGCVAEIYFNYVRQTTIRDIWRAYCRMPLSQQHKNDEWTLDELTRVLHFDDDAETILFIEEQGLEFARDEEGRQYVNWGQRHIDSVAFSPSSGHAYSETCVENKRVGRSLVAIILGMSIREAARMGMVDQSLLPQRPSKTPEDTGLEEEGTTAMEDPSILRNPPTSILPNQTAGTETTSIPNPFGTAQPPNSFASTFGAPSQASVAPTPAPAPAASNPFAAAPASTMTNPFGMSVTFVPPALATTNPFAMAKDSKAAAAAQPPNPFSFLKPAGTAPETQTEPKAAKPATEAPKPLFATPVMSNPFGVTKDSQTVGPAQPSASPFTSPKPAEKTPDTQTEGKPAVSATKAPKSLFSTASGSNPFAFAPPSQTASQPASTPSALPQSTSIFANSDAGNTDGQRTPAPNPSASLFAGPNSSDSTPSGPDNVTQPSSQPATSLFTPAKSPLPATETKEPATATTNAAPESARPASVFPATSQPAPANPFSFLAPNTTPQPLQLSSSIGPGISSSNESSSIFDNVKPAGFNGFKKPSMYEAPQGSSNEKSAPQATSALAFDFSKSVPAKPLPQPSLFAPASTGPSPFAPSAFSAPEPLFPPVNASAGPTTDQKTQVLGREKPALPKQPEPIQPQAVATIDNDGNKVPKTQPTTAPKLTEPAQTLTHKHRSQEEPLQLPSAPQSHKRTPDESTVTASSNALEASSSSESSAPVTKWSVAEYYAKELPKLPCLQRAQEVIDRHRRIKQAPAAENKPRREFEIDEHEFLATQARIAAENFRNRPGMFDPPTPEELRRWNSPEFGKPKSKSVSSSSYNPTSLLYLQPKARTPVSETPKRPLYGSLSYGAEMCRSYRDPIEKLTCRMNKGMNIVKRYKASEFSKPSQYLPPALSPASHGYEVAHAPDVAEGLGRSMSASERRIRATGAHGLAYKPLDFSRAKKRKADQQKDKGSKKERKDDEKERE</sequence>
<feature type="compositionally biased region" description="Low complexity" evidence="1">
    <location>
        <begin position="664"/>
        <end position="680"/>
    </location>
</feature>
<evidence type="ECO:0000313" key="4">
    <source>
        <dbReference type="Proteomes" id="UP001149074"/>
    </source>
</evidence>
<feature type="region of interest" description="Disordered" evidence="1">
    <location>
        <begin position="1389"/>
        <end position="1421"/>
    </location>
</feature>
<feature type="compositionally biased region" description="Gly residues" evidence="1">
    <location>
        <begin position="9"/>
        <end position="28"/>
    </location>
</feature>
<dbReference type="RefSeq" id="XP_056475190.1">
    <property type="nucleotide sequence ID" value="XM_056619031.1"/>
</dbReference>
<dbReference type="PANTHER" id="PTHR12436">
    <property type="entry name" value="80 KDA MCM3-ASSOCIATED PROTEIN"/>
    <property type="match status" value="1"/>
</dbReference>
<dbReference type="InterPro" id="IPR005062">
    <property type="entry name" value="SAC3/GANP/THP3_conserved"/>
</dbReference>
<feature type="compositionally biased region" description="Polar residues" evidence="1">
    <location>
        <begin position="1107"/>
        <end position="1124"/>
    </location>
</feature>
<feature type="compositionally biased region" description="Basic and acidic residues" evidence="1">
    <location>
        <begin position="175"/>
        <end position="189"/>
    </location>
</feature>
<feature type="compositionally biased region" description="Polar residues" evidence="1">
    <location>
        <begin position="833"/>
        <end position="865"/>
    </location>
</feature>
<feature type="region of interest" description="Disordered" evidence="1">
    <location>
        <begin position="1237"/>
        <end position="1275"/>
    </location>
</feature>
<reference evidence="3" key="1">
    <citation type="submission" date="2022-11" db="EMBL/GenBank/DDBJ databases">
        <authorList>
            <person name="Petersen C."/>
        </authorList>
    </citation>
    <scope>NUCLEOTIDE SEQUENCE</scope>
    <source>
        <strain evidence="3">IBT 30761</strain>
    </source>
</reference>
<evidence type="ECO:0000256" key="1">
    <source>
        <dbReference type="SAM" id="MobiDB-lite"/>
    </source>
</evidence>
<feature type="region of interest" description="Disordered" evidence="1">
    <location>
        <begin position="133"/>
        <end position="161"/>
    </location>
</feature>
<gene>
    <name evidence="3" type="ORF">N7532_006537</name>
</gene>
<feature type="compositionally biased region" description="Low complexity" evidence="1">
    <location>
        <begin position="965"/>
        <end position="980"/>
    </location>
</feature>
<dbReference type="GeneID" id="81358010"/>
<dbReference type="GO" id="GO:0005737">
    <property type="term" value="C:cytoplasm"/>
    <property type="evidence" value="ECO:0007669"/>
    <property type="project" value="TreeGrafter"/>
</dbReference>
<feature type="region of interest" description="Disordered" evidence="1">
    <location>
        <begin position="595"/>
        <end position="680"/>
    </location>
</feature>
<feature type="compositionally biased region" description="Low complexity" evidence="1">
    <location>
        <begin position="1155"/>
        <end position="1170"/>
    </location>
</feature>
<feature type="region of interest" description="Disordered" evidence="1">
    <location>
        <begin position="992"/>
        <end position="1016"/>
    </location>
</feature>
<dbReference type="PANTHER" id="PTHR12436:SF3">
    <property type="entry name" value="GERMINAL-CENTER ASSOCIATED NUCLEAR PROTEIN"/>
    <property type="match status" value="1"/>
</dbReference>
<feature type="compositionally biased region" description="Polar residues" evidence="1">
    <location>
        <begin position="628"/>
        <end position="646"/>
    </location>
</feature>
<feature type="compositionally biased region" description="Polar residues" evidence="1">
    <location>
        <begin position="880"/>
        <end position="905"/>
    </location>
</feature>
<protein>
    <recommendedName>
        <fullName evidence="2">SAC3/GANP/THP3 conserved domain-containing protein</fullName>
    </recommendedName>
</protein>
<feature type="domain" description="SAC3/GANP/THP3 conserved" evidence="2">
    <location>
        <begin position="211"/>
        <end position="532"/>
    </location>
</feature>
<name>A0A9W9FG59_9EURO</name>
<evidence type="ECO:0000313" key="3">
    <source>
        <dbReference type="EMBL" id="KAJ5099536.1"/>
    </source>
</evidence>
<proteinExistence type="predicted"/>
<feature type="compositionally biased region" description="Polar residues" evidence="1">
    <location>
        <begin position="1066"/>
        <end position="1075"/>
    </location>
</feature>
<dbReference type="Proteomes" id="UP001149074">
    <property type="component" value="Unassembled WGS sequence"/>
</dbReference>
<feature type="compositionally biased region" description="Low complexity" evidence="1">
    <location>
        <begin position="1037"/>
        <end position="1056"/>
    </location>
</feature>
<dbReference type="InterPro" id="IPR045107">
    <property type="entry name" value="SAC3/GANP/THP3"/>
</dbReference>
<dbReference type="Gene3D" id="1.25.40.990">
    <property type="match status" value="1"/>
</dbReference>
<feature type="compositionally biased region" description="Polar residues" evidence="1">
    <location>
        <begin position="76"/>
        <end position="115"/>
    </location>
</feature>
<feature type="compositionally biased region" description="Low complexity" evidence="1">
    <location>
        <begin position="746"/>
        <end position="759"/>
    </location>
</feature>